<keyword evidence="3" id="KW-0106">Calcium</keyword>
<dbReference type="Gene3D" id="1.10.238.10">
    <property type="entry name" value="EF-hand"/>
    <property type="match status" value="2"/>
</dbReference>
<evidence type="ECO:0000256" key="4">
    <source>
        <dbReference type="ARBA" id="ARBA00022842"/>
    </source>
</evidence>
<evidence type="ECO:0000259" key="5">
    <source>
        <dbReference type="PROSITE" id="PS50222"/>
    </source>
</evidence>
<dbReference type="PROSITE" id="PS50222">
    <property type="entry name" value="EF_HAND_2"/>
    <property type="match status" value="1"/>
</dbReference>
<gene>
    <name evidence="6" type="ORF">GBAR_LOCUS8103</name>
</gene>
<dbReference type="EMBL" id="CASHTH010001204">
    <property type="protein sequence ID" value="CAI8012652.1"/>
    <property type="molecule type" value="Genomic_DNA"/>
</dbReference>
<dbReference type="GO" id="GO:0007229">
    <property type="term" value="P:integrin-mediated signaling pathway"/>
    <property type="evidence" value="ECO:0007669"/>
    <property type="project" value="UniProtKB-KW"/>
</dbReference>
<dbReference type="AlphaFoldDB" id="A0AA35RKC4"/>
<dbReference type="InterPro" id="IPR051433">
    <property type="entry name" value="CIBP"/>
</dbReference>
<dbReference type="InterPro" id="IPR002048">
    <property type="entry name" value="EF_hand_dom"/>
</dbReference>
<dbReference type="PROSITE" id="PS00018">
    <property type="entry name" value="EF_HAND_1"/>
    <property type="match status" value="1"/>
</dbReference>
<keyword evidence="2" id="KW-0677">Repeat</keyword>
<keyword evidence="1" id="KW-0479">Metal-binding</keyword>
<dbReference type="PANTHER" id="PTHR45791">
    <property type="entry name" value="CALCIUM AND INTEGRIN BINDING FAMILY MEMBER 2"/>
    <property type="match status" value="1"/>
</dbReference>
<keyword evidence="7" id="KW-1185">Reference proteome</keyword>
<dbReference type="InterPro" id="IPR018247">
    <property type="entry name" value="EF_Hand_1_Ca_BS"/>
</dbReference>
<comment type="caution">
    <text evidence="6">The sequence shown here is derived from an EMBL/GenBank/DDBJ whole genome shotgun (WGS) entry which is preliminary data.</text>
</comment>
<keyword evidence="6" id="KW-0401">Integrin</keyword>
<dbReference type="SUPFAM" id="SSF47473">
    <property type="entry name" value="EF-hand"/>
    <property type="match status" value="1"/>
</dbReference>
<dbReference type="Proteomes" id="UP001174909">
    <property type="component" value="Unassembled WGS sequence"/>
</dbReference>
<organism evidence="6 7">
    <name type="scientific">Geodia barretti</name>
    <name type="common">Barrett's horny sponge</name>
    <dbReference type="NCBI Taxonomy" id="519541"/>
    <lineage>
        <taxon>Eukaryota</taxon>
        <taxon>Metazoa</taxon>
        <taxon>Porifera</taxon>
        <taxon>Demospongiae</taxon>
        <taxon>Heteroscleromorpha</taxon>
        <taxon>Tetractinellida</taxon>
        <taxon>Astrophorina</taxon>
        <taxon>Geodiidae</taxon>
        <taxon>Geodia</taxon>
    </lineage>
</organism>
<proteinExistence type="predicted"/>
<protein>
    <submittedName>
        <fullName evidence="6">Calcium and integrin-binding family member 2</fullName>
    </submittedName>
</protein>
<sequence>MGCRQNRFEESVLEDFEAATPFNRVEIYHAFDRFLELHQQYRLAASSNPDESFTAPGDRDYLDADGFINPEFSLPAEFIATHMPQLKENPFAKRMLDIFIATDSGQMTFIEFLDMVSTFSPKNSREKKTAHAFQIFDIDQDGLISREDMYVMLDMITDEPLNESVKKKVVDEVLIEVNKKDADGLNTEDFHYAISRSPDFAR</sequence>
<accession>A0AA35RKC4</accession>
<evidence type="ECO:0000313" key="7">
    <source>
        <dbReference type="Proteomes" id="UP001174909"/>
    </source>
</evidence>
<feature type="domain" description="EF-hand" evidence="5">
    <location>
        <begin position="124"/>
        <end position="159"/>
    </location>
</feature>
<evidence type="ECO:0000313" key="6">
    <source>
        <dbReference type="EMBL" id="CAI8012652.1"/>
    </source>
</evidence>
<name>A0AA35RKC4_GEOBA</name>
<evidence type="ECO:0000256" key="2">
    <source>
        <dbReference type="ARBA" id="ARBA00022737"/>
    </source>
</evidence>
<keyword evidence="4" id="KW-0460">Magnesium</keyword>
<dbReference type="GO" id="GO:0005509">
    <property type="term" value="F:calcium ion binding"/>
    <property type="evidence" value="ECO:0007669"/>
    <property type="project" value="InterPro"/>
</dbReference>
<reference evidence="6" key="1">
    <citation type="submission" date="2023-03" db="EMBL/GenBank/DDBJ databases">
        <authorList>
            <person name="Steffen K."/>
            <person name="Cardenas P."/>
        </authorList>
    </citation>
    <scope>NUCLEOTIDE SEQUENCE</scope>
</reference>
<evidence type="ECO:0000256" key="3">
    <source>
        <dbReference type="ARBA" id="ARBA00022837"/>
    </source>
</evidence>
<evidence type="ECO:0000256" key="1">
    <source>
        <dbReference type="ARBA" id="ARBA00022723"/>
    </source>
</evidence>
<dbReference type="GO" id="GO:0000287">
    <property type="term" value="F:magnesium ion binding"/>
    <property type="evidence" value="ECO:0007669"/>
    <property type="project" value="TreeGrafter"/>
</dbReference>
<dbReference type="PANTHER" id="PTHR45791:SF1">
    <property type="entry name" value="CALCIUM AND INTEGRIN BINDING FAMILY MEMBER 1"/>
    <property type="match status" value="1"/>
</dbReference>
<dbReference type="InterPro" id="IPR011992">
    <property type="entry name" value="EF-hand-dom_pair"/>
</dbReference>